<dbReference type="AlphaFoldDB" id="A0A812QZ39"/>
<proteinExistence type="predicted"/>
<sequence length="290" mass="32102">MAGNYGKQEKLDSVLVAGALVAKLPDSARTRISAETGWPSDLVAAAGVGVRGVIPRGTLFERFMTCPSEPTRNGTYQFCVVGLDVSTPGQLRYMAWEPTGYFDRWFAADEVELRLALQKASTNLGQAKDAARAAGPRRWPDAGDPHRGQVHNGLLPELTATGRPTLSSASRHQPRTTIDVLEPLLHEWRRRFLPTLRLRTASPRLLVFDSSGRLARHLQESLDDFEVVAADDRTVPKPKRHSLGSLREKAHFEVKEDALKTSPPALNAKAEAFDVILVPFALQRREKLLR</sequence>
<protein>
    <submittedName>
        <fullName evidence="1">Uncharacterized protein</fullName>
    </submittedName>
</protein>
<organism evidence="1 2">
    <name type="scientific">Symbiodinium natans</name>
    <dbReference type="NCBI Taxonomy" id="878477"/>
    <lineage>
        <taxon>Eukaryota</taxon>
        <taxon>Sar</taxon>
        <taxon>Alveolata</taxon>
        <taxon>Dinophyceae</taxon>
        <taxon>Suessiales</taxon>
        <taxon>Symbiodiniaceae</taxon>
        <taxon>Symbiodinium</taxon>
    </lineage>
</organism>
<reference evidence="1" key="1">
    <citation type="submission" date="2021-02" db="EMBL/GenBank/DDBJ databases">
        <authorList>
            <person name="Dougan E. K."/>
            <person name="Rhodes N."/>
            <person name="Thang M."/>
            <person name="Chan C."/>
        </authorList>
    </citation>
    <scope>NUCLEOTIDE SEQUENCE</scope>
</reference>
<comment type="caution">
    <text evidence="1">The sequence shown here is derived from an EMBL/GenBank/DDBJ whole genome shotgun (WGS) entry which is preliminary data.</text>
</comment>
<evidence type="ECO:0000313" key="2">
    <source>
        <dbReference type="Proteomes" id="UP000604046"/>
    </source>
</evidence>
<accession>A0A812QZ39</accession>
<evidence type="ECO:0000313" key="1">
    <source>
        <dbReference type="EMBL" id="CAE7410633.1"/>
    </source>
</evidence>
<gene>
    <name evidence="1" type="ORF">SNAT2548_LOCUS22335</name>
</gene>
<dbReference type="OrthoDB" id="446071at2759"/>
<keyword evidence="2" id="KW-1185">Reference proteome</keyword>
<dbReference type="EMBL" id="CAJNDS010002284">
    <property type="protein sequence ID" value="CAE7410633.1"/>
    <property type="molecule type" value="Genomic_DNA"/>
</dbReference>
<dbReference type="Proteomes" id="UP000604046">
    <property type="component" value="Unassembled WGS sequence"/>
</dbReference>
<name>A0A812QZ39_9DINO</name>